<comment type="caution">
    <text evidence="7">The sequence shown here is derived from an EMBL/GenBank/DDBJ whole genome shotgun (WGS) entry which is preliminary data.</text>
</comment>
<keyword evidence="4" id="KW-0539">Nucleus</keyword>
<feature type="domain" description="NAC" evidence="6">
    <location>
        <begin position="14"/>
        <end position="156"/>
    </location>
</feature>
<dbReference type="Pfam" id="PF02365">
    <property type="entry name" value="NAM"/>
    <property type="match status" value="1"/>
</dbReference>
<keyword evidence="2" id="KW-0238">DNA-binding</keyword>
<dbReference type="InterPro" id="IPR003441">
    <property type="entry name" value="NAC-dom"/>
</dbReference>
<dbReference type="AlphaFoldDB" id="A0AAD3Y1C0"/>
<keyword evidence="3" id="KW-0804">Transcription</keyword>
<dbReference type="Proteomes" id="UP001279734">
    <property type="component" value="Unassembled WGS sequence"/>
</dbReference>
<evidence type="ECO:0000256" key="1">
    <source>
        <dbReference type="ARBA" id="ARBA00023015"/>
    </source>
</evidence>
<name>A0AAD3Y1C0_NEPGR</name>
<dbReference type="PANTHER" id="PTHR31719:SF130">
    <property type="entry name" value="NAC DOMAIN-CONTAINING PROTEIN 18"/>
    <property type="match status" value="1"/>
</dbReference>
<accession>A0AAD3Y1C0</accession>
<dbReference type="InterPro" id="IPR036093">
    <property type="entry name" value="NAC_dom_sf"/>
</dbReference>
<gene>
    <name evidence="7" type="ORF">Nepgr_025722</name>
</gene>
<evidence type="ECO:0000256" key="3">
    <source>
        <dbReference type="ARBA" id="ARBA00023163"/>
    </source>
</evidence>
<dbReference type="PROSITE" id="PS51005">
    <property type="entry name" value="NAC"/>
    <property type="match status" value="1"/>
</dbReference>
<dbReference type="SUPFAM" id="SSF101941">
    <property type="entry name" value="NAC domain"/>
    <property type="match status" value="1"/>
</dbReference>
<protein>
    <recommendedName>
        <fullName evidence="6">NAC domain-containing protein</fullName>
    </recommendedName>
</protein>
<keyword evidence="1" id="KW-0805">Transcription regulation</keyword>
<dbReference type="GO" id="GO:0003677">
    <property type="term" value="F:DNA binding"/>
    <property type="evidence" value="ECO:0007669"/>
    <property type="project" value="UniProtKB-KW"/>
</dbReference>
<keyword evidence="8" id="KW-1185">Reference proteome</keyword>
<evidence type="ECO:0000256" key="2">
    <source>
        <dbReference type="ARBA" id="ARBA00023125"/>
    </source>
</evidence>
<organism evidence="7 8">
    <name type="scientific">Nepenthes gracilis</name>
    <name type="common">Slender pitcher plant</name>
    <dbReference type="NCBI Taxonomy" id="150966"/>
    <lineage>
        <taxon>Eukaryota</taxon>
        <taxon>Viridiplantae</taxon>
        <taxon>Streptophyta</taxon>
        <taxon>Embryophyta</taxon>
        <taxon>Tracheophyta</taxon>
        <taxon>Spermatophyta</taxon>
        <taxon>Magnoliopsida</taxon>
        <taxon>eudicotyledons</taxon>
        <taxon>Gunneridae</taxon>
        <taxon>Pentapetalae</taxon>
        <taxon>Caryophyllales</taxon>
        <taxon>Nepenthaceae</taxon>
        <taxon>Nepenthes</taxon>
    </lineage>
</organism>
<feature type="region of interest" description="Disordered" evidence="5">
    <location>
        <begin position="194"/>
        <end position="216"/>
    </location>
</feature>
<evidence type="ECO:0000256" key="4">
    <source>
        <dbReference type="ARBA" id="ARBA00023242"/>
    </source>
</evidence>
<proteinExistence type="predicted"/>
<dbReference type="EMBL" id="BSYO01000027">
    <property type="protein sequence ID" value="GMH23879.1"/>
    <property type="molecule type" value="Genomic_DNA"/>
</dbReference>
<evidence type="ECO:0000313" key="8">
    <source>
        <dbReference type="Proteomes" id="UP001279734"/>
    </source>
</evidence>
<reference evidence="7" key="1">
    <citation type="submission" date="2023-05" db="EMBL/GenBank/DDBJ databases">
        <title>Nepenthes gracilis genome sequencing.</title>
        <authorList>
            <person name="Fukushima K."/>
        </authorList>
    </citation>
    <scope>NUCLEOTIDE SEQUENCE</scope>
    <source>
        <strain evidence="7">SING2019-196</strain>
    </source>
</reference>
<evidence type="ECO:0000313" key="7">
    <source>
        <dbReference type="EMBL" id="GMH23879.1"/>
    </source>
</evidence>
<dbReference type="GO" id="GO:0006355">
    <property type="term" value="P:regulation of DNA-templated transcription"/>
    <property type="evidence" value="ECO:0007669"/>
    <property type="project" value="InterPro"/>
</dbReference>
<sequence>MERQTSVCNGVITLPIGFRFRPTDEELLVHYLKRKALAVPLPASVIPDFNVFLYDPWALPGDLREKRYFFSKRKYSKIIPTGSGFWKFMGKSKQVLASGRNQVVGARRSLPFYKGKHPHGCRTRWIMHEYHLLESISTQSPVGKVEDWVVCLIYQRKGRPKGDESFAGKRRRDCNLGIGRPSYIDFKMEDSFDLAPPKPYSPSSDDIDEDETGPYI</sequence>
<evidence type="ECO:0000259" key="6">
    <source>
        <dbReference type="PROSITE" id="PS51005"/>
    </source>
</evidence>
<dbReference type="Gene3D" id="2.170.150.80">
    <property type="entry name" value="NAC domain"/>
    <property type="match status" value="1"/>
</dbReference>
<evidence type="ECO:0000256" key="5">
    <source>
        <dbReference type="SAM" id="MobiDB-lite"/>
    </source>
</evidence>
<dbReference type="PANTHER" id="PTHR31719">
    <property type="entry name" value="NAC TRANSCRIPTION FACTOR 56"/>
    <property type="match status" value="1"/>
</dbReference>
<feature type="compositionally biased region" description="Acidic residues" evidence="5">
    <location>
        <begin position="205"/>
        <end position="216"/>
    </location>
</feature>